<comment type="pathway">
    <text evidence="13 15">Amino-acid biosynthesis; L-isoleucine biosynthesis; L-isoleucine from 2-oxobutanoate: step 3/4.</text>
</comment>
<evidence type="ECO:0000256" key="13">
    <source>
        <dbReference type="ARBA" id="ARBA00029437"/>
    </source>
</evidence>
<evidence type="ECO:0000256" key="8">
    <source>
        <dbReference type="ARBA" id="ARBA00023014"/>
    </source>
</evidence>
<dbReference type="NCBIfam" id="TIGR00110">
    <property type="entry name" value="ilvD"/>
    <property type="match status" value="1"/>
</dbReference>
<evidence type="ECO:0000313" key="19">
    <source>
        <dbReference type="Proteomes" id="UP000029452"/>
    </source>
</evidence>
<dbReference type="PANTHER" id="PTHR43661">
    <property type="entry name" value="D-XYLONATE DEHYDRATASE"/>
    <property type="match status" value="1"/>
</dbReference>
<evidence type="ECO:0000259" key="16">
    <source>
        <dbReference type="Pfam" id="PF00920"/>
    </source>
</evidence>
<dbReference type="PATRIC" id="fig|178606.4.peg.1866"/>
<dbReference type="InterPro" id="IPR037237">
    <property type="entry name" value="IlvD/EDD_N"/>
</dbReference>
<evidence type="ECO:0000256" key="11">
    <source>
        <dbReference type="ARBA" id="ARBA00029304"/>
    </source>
</evidence>
<comment type="function">
    <text evidence="15">Functions in the biosynthesis of branched-chain amino acids. Catalyzes the dehydration of (2R,3R)-2,3-dihydroxy-3-methylpentanoate (2,3-dihydroxy-3-methylvalerate) into 2-oxo-3-methylpentanoate (2-oxo-3-methylvalerate) and of (2R)-2,3-dihydroxy-3-methylbutanoate (2,3-dihydroxyisovalerate) into 2-oxo-3-methylbutanoate (2-oxoisovalerate), the penultimate precursor to L-isoleucine and L-valine, respectively.</text>
</comment>
<keyword evidence="9 15" id="KW-0456">Lyase</keyword>
<evidence type="ECO:0000256" key="3">
    <source>
        <dbReference type="ARBA" id="ARBA00022605"/>
    </source>
</evidence>
<protein>
    <recommendedName>
        <fullName evidence="14 15">Dihydroxy-acid dehydratase</fullName>
        <shortName evidence="15">DAD</shortName>
        <ecNumber evidence="14 15">4.2.1.9</ecNumber>
    </recommendedName>
</protein>
<comment type="caution">
    <text evidence="18">The sequence shown here is derived from an EMBL/GenBank/DDBJ whole genome shotgun (WGS) entry which is preliminary data.</text>
</comment>
<comment type="pathway">
    <text evidence="12 15">Amino-acid biosynthesis; L-valine biosynthesis; L-valine from pyruvate: step 3/4.</text>
</comment>
<comment type="subunit">
    <text evidence="15">Homodimer.</text>
</comment>
<sequence>MGRKDAKMRSDIMKKGVDRAPNRSLLKACGLTDADMGKPFIAVANSYVGIVPGHVHLNRLGEIAREEIRAAGAVPFEFNTIGVDDGIAMGHGGMRYSLASRELIADSLETMVMAHPFDGMLCLTNCDKITPGMMMGALRVNIPTVMVSGGPMEAGTLASGKKVDLVSVFEGVGALKAGRISEAELKEIEDESCPTCGSCSGMFTANSMNCLAEVLGIALPGNGTILATDPERENLVRRAARRAVELAREGRNIREFVNARALTNAMILDIAMGGSTNTLLHALAVAHEAEIPFSLSRINELADRVPYICKVSPAGSYHIQDVARAGGVMAIMKELSTIPGLLDPDVMSVSGKTLGEMITDAEVRDRDVIRTVEKAYSARGGLAILYGSLAPEGSVVKVGAVDPSMRVFEGPAVIFESQESACDGILNGRVKAGDVVVIRYEGPSGGPGMQEMLAPTGSLMGIGLGDKVALVTDGRFSGGTRGACVGHISPEASAGGPIGLVVEGDRIHIDLDRRTIDLLVPEEELEKRRKSFKPLPPKVTRGYLARYASLVESGSRGAVLRVPGRPVS</sequence>
<feature type="modified residue" description="N6-carboxylysine" evidence="15">
    <location>
        <position position="128"/>
    </location>
</feature>
<dbReference type="InterPro" id="IPR000581">
    <property type="entry name" value="ILV_EDD_N"/>
</dbReference>
<dbReference type="FunFam" id="3.50.30.80:FF:000001">
    <property type="entry name" value="Dihydroxy-acid dehydratase"/>
    <property type="match status" value="1"/>
</dbReference>
<keyword evidence="10 15" id="KW-0100">Branched-chain amino acid biosynthesis</keyword>
<evidence type="ECO:0000256" key="7">
    <source>
        <dbReference type="ARBA" id="ARBA00023004"/>
    </source>
</evidence>
<evidence type="ECO:0000256" key="14">
    <source>
        <dbReference type="ARBA" id="ARBA00029490"/>
    </source>
</evidence>
<evidence type="ECO:0000256" key="12">
    <source>
        <dbReference type="ARBA" id="ARBA00029436"/>
    </source>
</evidence>
<dbReference type="InterPro" id="IPR020558">
    <property type="entry name" value="DiOHA_6PGluconate_deHydtase_CS"/>
</dbReference>
<evidence type="ECO:0000259" key="17">
    <source>
        <dbReference type="Pfam" id="PF24877"/>
    </source>
</evidence>
<dbReference type="EC" id="4.2.1.9" evidence="14 15"/>
<dbReference type="GO" id="GO:0009097">
    <property type="term" value="P:isoleucine biosynthetic process"/>
    <property type="evidence" value="ECO:0007669"/>
    <property type="project" value="UniProtKB-UniRule"/>
</dbReference>
<comment type="cofactor">
    <cofactor evidence="15">
        <name>[2Fe-2S] cluster</name>
        <dbReference type="ChEBI" id="CHEBI:190135"/>
    </cofactor>
    <text evidence="15">Binds 1 [2Fe-2S] cluster per subunit. This cluster acts as a Lewis acid cofactor.</text>
</comment>
<keyword evidence="4 15" id="KW-0001">2Fe-2S</keyword>
<keyword evidence="6 15" id="KW-0460">Magnesium</keyword>
<comment type="catalytic activity">
    <reaction evidence="11">
        <text>(2R)-2,3-dihydroxy-3-methylbutanoate = 3-methyl-2-oxobutanoate + H2O</text>
        <dbReference type="Rhea" id="RHEA:24809"/>
        <dbReference type="ChEBI" id="CHEBI:11851"/>
        <dbReference type="ChEBI" id="CHEBI:15377"/>
        <dbReference type="ChEBI" id="CHEBI:49072"/>
        <dbReference type="EC" id="4.2.1.9"/>
    </reaction>
    <physiologicalReaction direction="left-to-right" evidence="11">
        <dbReference type="Rhea" id="RHEA:24810"/>
    </physiologicalReaction>
</comment>
<comment type="similarity">
    <text evidence="2 15">Belongs to the IlvD/Edd family.</text>
</comment>
<dbReference type="SUPFAM" id="SSF52016">
    <property type="entry name" value="LeuD/IlvD-like"/>
    <property type="match status" value="1"/>
</dbReference>
<evidence type="ECO:0000256" key="1">
    <source>
        <dbReference type="ARBA" id="ARBA00001946"/>
    </source>
</evidence>
<comment type="cofactor">
    <cofactor evidence="1 15">
        <name>Mg(2+)</name>
        <dbReference type="ChEBI" id="CHEBI:18420"/>
    </cofactor>
</comment>
<dbReference type="UniPathway" id="UPA00049">
    <property type="reaction ID" value="UER00061"/>
</dbReference>
<dbReference type="UniPathway" id="UPA00047">
    <property type="reaction ID" value="UER00057"/>
</dbReference>
<dbReference type="NCBIfam" id="NF002068">
    <property type="entry name" value="PRK00911.1"/>
    <property type="match status" value="1"/>
</dbReference>
<evidence type="ECO:0000256" key="2">
    <source>
        <dbReference type="ARBA" id="ARBA00006486"/>
    </source>
</evidence>
<dbReference type="GO" id="GO:0000287">
    <property type="term" value="F:magnesium ion binding"/>
    <property type="evidence" value="ECO:0007669"/>
    <property type="project" value="UniProtKB-UniRule"/>
</dbReference>
<dbReference type="HAMAP" id="MF_00012">
    <property type="entry name" value="IlvD"/>
    <property type="match status" value="1"/>
</dbReference>
<name>A0A094WC32_9BACT</name>
<keyword evidence="5 15" id="KW-0479">Metal-binding</keyword>
<dbReference type="InterPro" id="IPR004404">
    <property type="entry name" value="DihydroxyA_deHydtase"/>
</dbReference>
<dbReference type="GO" id="GO:0051537">
    <property type="term" value="F:2 iron, 2 sulfur cluster binding"/>
    <property type="evidence" value="ECO:0007669"/>
    <property type="project" value="UniProtKB-UniRule"/>
</dbReference>
<keyword evidence="7 15" id="KW-0408">Iron</keyword>
<feature type="binding site" description="via carbamate group" evidence="15">
    <location>
        <position position="128"/>
    </location>
    <ligand>
        <name>Mg(2+)</name>
        <dbReference type="ChEBI" id="CHEBI:18420"/>
    </ligand>
</feature>
<reference evidence="18 19" key="1">
    <citation type="submission" date="2014-06" db="EMBL/GenBank/DDBJ databases">
        <title>Draft genome sequence of iron oxidizing acidophile Leptospirillum ferriphilum DSM14647.</title>
        <authorList>
            <person name="Cardenas J.P."/>
            <person name="Lazcano M."/>
            <person name="Ossandon F.J."/>
            <person name="Corbett M."/>
            <person name="Holmes D.S."/>
            <person name="Watkin E."/>
        </authorList>
    </citation>
    <scope>NUCLEOTIDE SEQUENCE [LARGE SCALE GENOMIC DNA]</scope>
    <source>
        <strain evidence="18 19">DSM 14647</strain>
    </source>
</reference>
<keyword evidence="3 15" id="KW-0028">Amino-acid biosynthesis</keyword>
<comment type="caution">
    <text evidence="15">Lacks conserved residue(s) required for the propagation of feature annotation.</text>
</comment>
<evidence type="ECO:0000256" key="6">
    <source>
        <dbReference type="ARBA" id="ARBA00022842"/>
    </source>
</evidence>
<proteinExistence type="inferred from homology"/>
<dbReference type="EMBL" id="JPGK01000007">
    <property type="protein sequence ID" value="KGA93237.1"/>
    <property type="molecule type" value="Genomic_DNA"/>
</dbReference>
<evidence type="ECO:0000256" key="10">
    <source>
        <dbReference type="ARBA" id="ARBA00023304"/>
    </source>
</evidence>
<evidence type="ECO:0000256" key="9">
    <source>
        <dbReference type="ARBA" id="ARBA00023239"/>
    </source>
</evidence>
<evidence type="ECO:0000256" key="15">
    <source>
        <dbReference type="HAMAP-Rule" id="MF_00012"/>
    </source>
</evidence>
<gene>
    <name evidence="15" type="primary">ilvD</name>
    <name evidence="18" type="ORF">LptCag_0273</name>
</gene>
<dbReference type="GO" id="GO:0005829">
    <property type="term" value="C:cytosol"/>
    <property type="evidence" value="ECO:0007669"/>
    <property type="project" value="TreeGrafter"/>
</dbReference>
<dbReference type="Pfam" id="PF24877">
    <property type="entry name" value="ILV_EDD_C"/>
    <property type="match status" value="1"/>
</dbReference>
<dbReference type="PROSITE" id="PS00886">
    <property type="entry name" value="ILVD_EDD_1"/>
    <property type="match status" value="1"/>
</dbReference>
<dbReference type="GO" id="GO:0004160">
    <property type="term" value="F:dihydroxy-acid dehydratase activity"/>
    <property type="evidence" value="ECO:0007669"/>
    <property type="project" value="UniProtKB-UniRule"/>
</dbReference>
<organism evidence="18 19">
    <name type="scientific">Leptospirillum ferriphilum</name>
    <dbReference type="NCBI Taxonomy" id="178606"/>
    <lineage>
        <taxon>Bacteria</taxon>
        <taxon>Pseudomonadati</taxon>
        <taxon>Nitrospirota</taxon>
        <taxon>Nitrospiria</taxon>
        <taxon>Nitrospirales</taxon>
        <taxon>Nitrospiraceae</taxon>
        <taxon>Leptospirillum</taxon>
    </lineage>
</organism>
<dbReference type="Proteomes" id="UP000029452">
    <property type="component" value="Unassembled WGS sequence"/>
</dbReference>
<evidence type="ECO:0000256" key="4">
    <source>
        <dbReference type="ARBA" id="ARBA00022714"/>
    </source>
</evidence>
<comment type="catalytic activity">
    <reaction evidence="15">
        <text>(2R,3R)-2,3-dihydroxy-3-methylpentanoate = (S)-3-methyl-2-oxopentanoate + H2O</text>
        <dbReference type="Rhea" id="RHEA:27694"/>
        <dbReference type="ChEBI" id="CHEBI:15377"/>
        <dbReference type="ChEBI" id="CHEBI:35146"/>
        <dbReference type="ChEBI" id="CHEBI:49258"/>
        <dbReference type="EC" id="4.2.1.9"/>
    </reaction>
</comment>
<dbReference type="Pfam" id="PF00920">
    <property type="entry name" value="ILVD_EDD_N"/>
    <property type="match status" value="1"/>
</dbReference>
<dbReference type="InterPro" id="IPR056740">
    <property type="entry name" value="ILV_EDD_C"/>
</dbReference>
<dbReference type="SUPFAM" id="SSF143975">
    <property type="entry name" value="IlvD/EDD N-terminal domain-like"/>
    <property type="match status" value="1"/>
</dbReference>
<feature type="binding site" evidence="15">
    <location>
        <position position="127"/>
    </location>
    <ligand>
        <name>Mg(2+)</name>
        <dbReference type="ChEBI" id="CHEBI:18420"/>
    </ligand>
</feature>
<dbReference type="PANTHER" id="PTHR43661:SF3">
    <property type="entry name" value="D-XYLONATE DEHYDRATASE YAGF-RELATED"/>
    <property type="match status" value="1"/>
</dbReference>
<feature type="domain" description="Dihydroxy-acid/6-phosphogluconate dehydratase C-terminal" evidence="17">
    <location>
        <begin position="367"/>
        <end position="558"/>
    </location>
</feature>
<feature type="binding site" evidence="15">
    <location>
        <position position="85"/>
    </location>
    <ligand>
        <name>Mg(2+)</name>
        <dbReference type="ChEBI" id="CHEBI:18420"/>
    </ligand>
</feature>
<dbReference type="GO" id="GO:0009099">
    <property type="term" value="P:L-valine biosynthetic process"/>
    <property type="evidence" value="ECO:0007669"/>
    <property type="project" value="UniProtKB-UniRule"/>
</dbReference>
<feature type="domain" description="Dihydroxy-acid/6-phosphogluconate dehydratase N-terminal" evidence="16">
    <location>
        <begin position="38"/>
        <end position="356"/>
    </location>
</feature>
<keyword evidence="8 15" id="KW-0411">Iron-sulfur</keyword>
<feature type="binding site" evidence="15">
    <location>
        <position position="451"/>
    </location>
    <ligand>
        <name>Mg(2+)</name>
        <dbReference type="ChEBI" id="CHEBI:18420"/>
    </ligand>
</feature>
<dbReference type="AlphaFoldDB" id="A0A094WC32"/>
<evidence type="ECO:0000256" key="5">
    <source>
        <dbReference type="ARBA" id="ARBA00022723"/>
    </source>
</evidence>
<dbReference type="Gene3D" id="3.50.30.80">
    <property type="entry name" value="IlvD/EDD C-terminal domain-like"/>
    <property type="match status" value="1"/>
</dbReference>
<feature type="active site" description="Proton acceptor" evidence="15">
    <location>
        <position position="477"/>
    </location>
</feature>
<dbReference type="InterPro" id="IPR042096">
    <property type="entry name" value="Dihydro-acid_dehy_C"/>
</dbReference>
<accession>A0A094WC32</accession>
<dbReference type="PROSITE" id="PS00887">
    <property type="entry name" value="ILVD_EDD_2"/>
    <property type="match status" value="1"/>
</dbReference>
<evidence type="ECO:0000313" key="18">
    <source>
        <dbReference type="EMBL" id="KGA93237.1"/>
    </source>
</evidence>